<evidence type="ECO:0000256" key="5">
    <source>
        <dbReference type="ARBA" id="ARBA00023136"/>
    </source>
</evidence>
<evidence type="ECO:0000259" key="7">
    <source>
        <dbReference type="Pfam" id="PF12698"/>
    </source>
</evidence>
<sequence length="393" mass="41845">MTRSGNAILSSLRREWIRLRADPWDVAMLTTIPLALYLMTWWIFSAGVARDLPLVVHDRDQSVMSRSLIRMLDAAPGLKVVLAADNEAEAFRMIRARAAFGIVSIPADLQEAVRAGRGARVQWAYNAQFAAHAGTMTRDVRTVVSTLSAGIELQGRASRGAGPGQAVQQVEPVRTRTTTLFNENGSYIPSLAMPVAFSLLHIFVTLSAVTALGREFRAATVSDWLAAADGKLGAALLGKLLIPFAVFVVHALLLFVLFGVVLGWPVLGSATAILAGTAFFITAYLALGAFLVAFTSSLRSALSACAFVTAPAFAFAGQGFPLLAMPIGARIWAESLPLTHYLKLLNNTWMAGAPLGAGLGTLAVLLAFTLVVGAAARMRLARRVTQPATWGKS</sequence>
<dbReference type="PANTHER" id="PTHR30294">
    <property type="entry name" value="MEMBRANE COMPONENT OF ABC TRANSPORTER YHHJ-RELATED"/>
    <property type="match status" value="1"/>
</dbReference>
<evidence type="ECO:0000313" key="8">
    <source>
        <dbReference type="EMBL" id="SFD81733.1"/>
    </source>
</evidence>
<evidence type="ECO:0000256" key="6">
    <source>
        <dbReference type="SAM" id="Phobius"/>
    </source>
</evidence>
<dbReference type="STRING" id="1164594.SAMN05216204_13925"/>
<organism evidence="8 9">
    <name type="scientific">Massilia yuzhufengensis</name>
    <dbReference type="NCBI Taxonomy" id="1164594"/>
    <lineage>
        <taxon>Bacteria</taxon>
        <taxon>Pseudomonadati</taxon>
        <taxon>Pseudomonadota</taxon>
        <taxon>Betaproteobacteria</taxon>
        <taxon>Burkholderiales</taxon>
        <taxon>Oxalobacteraceae</taxon>
        <taxon>Telluria group</taxon>
        <taxon>Massilia</taxon>
    </lineage>
</organism>
<dbReference type="PANTHER" id="PTHR30294:SF47">
    <property type="entry name" value="INNER MEMBRANE TRANSPORT PERMEASE YHHJ"/>
    <property type="match status" value="1"/>
</dbReference>
<evidence type="ECO:0000256" key="1">
    <source>
        <dbReference type="ARBA" id="ARBA00004651"/>
    </source>
</evidence>
<dbReference type="InterPro" id="IPR051449">
    <property type="entry name" value="ABC-2_transporter_component"/>
</dbReference>
<proteinExistence type="predicted"/>
<dbReference type="OrthoDB" id="9803577at2"/>
<keyword evidence="4 6" id="KW-1133">Transmembrane helix</keyword>
<reference evidence="9" key="1">
    <citation type="submission" date="2016-10" db="EMBL/GenBank/DDBJ databases">
        <authorList>
            <person name="Varghese N."/>
            <person name="Submissions S."/>
        </authorList>
    </citation>
    <scope>NUCLEOTIDE SEQUENCE [LARGE SCALE GENOMIC DNA]</scope>
    <source>
        <strain evidence="9">CGMCC 1.12041</strain>
    </source>
</reference>
<dbReference type="Proteomes" id="UP000198639">
    <property type="component" value="Unassembled WGS sequence"/>
</dbReference>
<keyword evidence="2" id="KW-1003">Cell membrane</keyword>
<feature type="transmembrane region" description="Helical" evidence="6">
    <location>
        <begin position="240"/>
        <end position="264"/>
    </location>
</feature>
<gene>
    <name evidence="8" type="ORF">SAMN05216204_13925</name>
</gene>
<comment type="subcellular location">
    <subcellularLocation>
        <location evidence="1">Cell membrane</location>
        <topology evidence="1">Multi-pass membrane protein</topology>
    </subcellularLocation>
</comment>
<keyword evidence="9" id="KW-1185">Reference proteome</keyword>
<accession>A0A1I1VKW6</accession>
<evidence type="ECO:0000256" key="2">
    <source>
        <dbReference type="ARBA" id="ARBA00022475"/>
    </source>
</evidence>
<name>A0A1I1VKW6_9BURK</name>
<feature type="transmembrane region" description="Helical" evidence="6">
    <location>
        <begin position="191"/>
        <end position="212"/>
    </location>
</feature>
<feature type="transmembrane region" description="Helical" evidence="6">
    <location>
        <begin position="21"/>
        <end position="44"/>
    </location>
</feature>
<dbReference type="Pfam" id="PF12698">
    <property type="entry name" value="ABC2_membrane_3"/>
    <property type="match status" value="1"/>
</dbReference>
<keyword evidence="5 6" id="KW-0472">Membrane</keyword>
<protein>
    <submittedName>
        <fullName evidence="8">ABC-2 type transport system permease protein</fullName>
    </submittedName>
</protein>
<dbReference type="InterPro" id="IPR013525">
    <property type="entry name" value="ABC2_TM"/>
</dbReference>
<dbReference type="Gene3D" id="3.40.1710.10">
    <property type="entry name" value="abc type-2 transporter like domain"/>
    <property type="match status" value="1"/>
</dbReference>
<dbReference type="EMBL" id="FOLD01000039">
    <property type="protein sequence ID" value="SFD81733.1"/>
    <property type="molecule type" value="Genomic_DNA"/>
</dbReference>
<feature type="transmembrane region" description="Helical" evidence="6">
    <location>
        <begin position="306"/>
        <end position="333"/>
    </location>
</feature>
<feature type="transmembrane region" description="Helical" evidence="6">
    <location>
        <begin position="270"/>
        <end position="294"/>
    </location>
</feature>
<feature type="domain" description="ABC-2 type transporter transmembrane" evidence="7">
    <location>
        <begin position="28"/>
        <end position="376"/>
    </location>
</feature>
<evidence type="ECO:0000256" key="4">
    <source>
        <dbReference type="ARBA" id="ARBA00022989"/>
    </source>
</evidence>
<evidence type="ECO:0000256" key="3">
    <source>
        <dbReference type="ARBA" id="ARBA00022692"/>
    </source>
</evidence>
<dbReference type="GO" id="GO:0005886">
    <property type="term" value="C:plasma membrane"/>
    <property type="evidence" value="ECO:0007669"/>
    <property type="project" value="UniProtKB-SubCell"/>
</dbReference>
<dbReference type="AlphaFoldDB" id="A0A1I1VKW6"/>
<keyword evidence="3 6" id="KW-0812">Transmembrane</keyword>
<dbReference type="GO" id="GO:0140359">
    <property type="term" value="F:ABC-type transporter activity"/>
    <property type="evidence" value="ECO:0007669"/>
    <property type="project" value="InterPro"/>
</dbReference>
<feature type="transmembrane region" description="Helical" evidence="6">
    <location>
        <begin position="353"/>
        <end position="376"/>
    </location>
</feature>
<dbReference type="RefSeq" id="WP_091876772.1">
    <property type="nucleotide sequence ID" value="NZ_FOLD01000039.1"/>
</dbReference>
<evidence type="ECO:0000313" key="9">
    <source>
        <dbReference type="Proteomes" id="UP000198639"/>
    </source>
</evidence>